<proteinExistence type="predicted"/>
<dbReference type="Proteomes" id="UP000199455">
    <property type="component" value="Unassembled WGS sequence"/>
</dbReference>
<dbReference type="EMBL" id="FMZH01000007">
    <property type="protein sequence ID" value="SDD67450.1"/>
    <property type="molecule type" value="Genomic_DNA"/>
</dbReference>
<name>A0A1G6WNC7_9SPHI</name>
<dbReference type="STRING" id="390242.SAMN04488024_10775"/>
<dbReference type="RefSeq" id="WP_090770244.1">
    <property type="nucleotide sequence ID" value="NZ_FMZH01000007.1"/>
</dbReference>
<dbReference type="AlphaFoldDB" id="A0A1G6WNC7"/>
<sequence length="332" mass="38892">MERVILLKTQLAEAGKLAKSNEFAKQRLAVILLDNFIEIQLAELMKNRFSRDDWFTSRPPKYSYTLRKKILYNYDDMLKACISEHIITREERDTLSFCHDVRNNLYHQAKEELLLTTIALRFLTDAILKYQPDWRSGRDFMSINMTTKDPYLTNSDIKPGWAANSKEEWVAFLEKYFTFQTDQVKGISAMVSEHLLNKVGIAKGYYQFLLEEQGNFSSDDWKLNEYLIFYSFYNAKEFELKNLKAGNDSLSYNDGHKKMILAYKKNWTYVKPTRLDTLENTFKQIIKLSPHKALCKLIAFRTEMNMIFDALGNAAHALDAEIESQIERLRGN</sequence>
<evidence type="ECO:0000313" key="1">
    <source>
        <dbReference type="EMBL" id="SDD67450.1"/>
    </source>
</evidence>
<keyword evidence="2" id="KW-1185">Reference proteome</keyword>
<evidence type="ECO:0000313" key="2">
    <source>
        <dbReference type="Proteomes" id="UP000199455"/>
    </source>
</evidence>
<gene>
    <name evidence="1" type="ORF">SAMN04488024_10775</name>
</gene>
<organism evidence="1 2">
    <name type="scientific">Pedobacter soli</name>
    <dbReference type="NCBI Taxonomy" id="390242"/>
    <lineage>
        <taxon>Bacteria</taxon>
        <taxon>Pseudomonadati</taxon>
        <taxon>Bacteroidota</taxon>
        <taxon>Sphingobacteriia</taxon>
        <taxon>Sphingobacteriales</taxon>
        <taxon>Sphingobacteriaceae</taxon>
        <taxon>Pedobacter</taxon>
    </lineage>
</organism>
<reference evidence="2" key="1">
    <citation type="submission" date="2016-10" db="EMBL/GenBank/DDBJ databases">
        <authorList>
            <person name="Varghese N."/>
            <person name="Submissions S."/>
        </authorList>
    </citation>
    <scope>NUCLEOTIDE SEQUENCE [LARGE SCALE GENOMIC DNA]</scope>
    <source>
        <strain evidence="2">DSM 18609</strain>
    </source>
</reference>
<protein>
    <submittedName>
        <fullName evidence="1">Uncharacterized protein</fullName>
    </submittedName>
</protein>
<accession>A0A1G6WNC7</accession>